<reference evidence="1" key="1">
    <citation type="submission" date="2022-05" db="EMBL/GenBank/DDBJ databases">
        <authorList>
            <person name="Park J.-S."/>
        </authorList>
    </citation>
    <scope>NUCLEOTIDE SEQUENCE</scope>
    <source>
        <strain evidence="1">2012CJ34-3</strain>
    </source>
</reference>
<evidence type="ECO:0000313" key="2">
    <source>
        <dbReference type="Proteomes" id="UP001165381"/>
    </source>
</evidence>
<dbReference type="EMBL" id="JAMFLZ010000002">
    <property type="protein sequence ID" value="MCL6294120.1"/>
    <property type="molecule type" value="Genomic_DNA"/>
</dbReference>
<proteinExistence type="predicted"/>
<evidence type="ECO:0000313" key="1">
    <source>
        <dbReference type="EMBL" id="MCL6294120.1"/>
    </source>
</evidence>
<dbReference type="RefSeq" id="WP_249972107.1">
    <property type="nucleotide sequence ID" value="NZ_JAMFLZ010000002.1"/>
</dbReference>
<keyword evidence="2" id="KW-1185">Reference proteome</keyword>
<name>A0ABT0QAW2_9FLAO</name>
<accession>A0ABT0QAW2</accession>
<dbReference type="Proteomes" id="UP001165381">
    <property type="component" value="Unassembled WGS sequence"/>
</dbReference>
<sequence length="246" mass="29341">MLNKYELYFLKLFAHNFSHSYISNFLGLEKEKVLIIEKRVRRKLKTKYCSDTIIKAFNLEILSKYDYVDEAIKEISSNYALIIIEEYSKASQIDLITLQNILKTFIKKCGLQLAANNRKLGLYKKSFDRSEINFLKMRYKNYNLEEISNKLKLPQESILEMEMCIPKALHSNSWYNAYRKANEIKLLKKTDFNNTFFKINLIKSRNEILKLITNRALNDKKVKVEMIYSILISFYNTLEYYNLHEN</sequence>
<gene>
    <name evidence="1" type="ORF">M3P09_03890</name>
</gene>
<protein>
    <submittedName>
        <fullName evidence="1">Uncharacterized protein</fullName>
    </submittedName>
</protein>
<comment type="caution">
    <text evidence="1">The sequence shown here is derived from an EMBL/GenBank/DDBJ whole genome shotgun (WGS) entry which is preliminary data.</text>
</comment>
<organism evidence="1 2">
    <name type="scientific">Jejuia spongiicola</name>
    <dbReference type="NCBI Taxonomy" id="2942207"/>
    <lineage>
        <taxon>Bacteria</taxon>
        <taxon>Pseudomonadati</taxon>
        <taxon>Bacteroidota</taxon>
        <taxon>Flavobacteriia</taxon>
        <taxon>Flavobacteriales</taxon>
        <taxon>Flavobacteriaceae</taxon>
        <taxon>Jejuia</taxon>
    </lineage>
</organism>